<dbReference type="Proteomes" id="UP000199301">
    <property type="component" value="Unassembled WGS sequence"/>
</dbReference>
<proteinExistence type="predicted"/>
<evidence type="ECO:0008006" key="4">
    <source>
        <dbReference type="Google" id="ProtNLM"/>
    </source>
</evidence>
<name>A0A1H1EKD6_9ACTN</name>
<organism evidence="2 3">
    <name type="scientific">Actinopolyspora saharensis</name>
    <dbReference type="NCBI Taxonomy" id="995062"/>
    <lineage>
        <taxon>Bacteria</taxon>
        <taxon>Bacillati</taxon>
        <taxon>Actinomycetota</taxon>
        <taxon>Actinomycetes</taxon>
        <taxon>Actinopolysporales</taxon>
        <taxon>Actinopolysporaceae</taxon>
        <taxon>Actinopolyspora</taxon>
    </lineage>
</organism>
<keyword evidence="3" id="KW-1185">Reference proteome</keyword>
<accession>A0A1H1EKD6</accession>
<gene>
    <name evidence="2" type="ORF">SAMN04489718_2577</name>
</gene>
<dbReference type="AlphaFoldDB" id="A0A1H1EKD6"/>
<dbReference type="EMBL" id="FNKO01000002">
    <property type="protein sequence ID" value="SDQ89064.1"/>
    <property type="molecule type" value="Genomic_DNA"/>
</dbReference>
<evidence type="ECO:0000313" key="2">
    <source>
        <dbReference type="EMBL" id="SDQ89064.1"/>
    </source>
</evidence>
<feature type="compositionally biased region" description="Basic and acidic residues" evidence="1">
    <location>
        <begin position="25"/>
        <end position="65"/>
    </location>
</feature>
<dbReference type="STRING" id="995062.SAMN04489718_2577"/>
<dbReference type="SUPFAM" id="SSF53756">
    <property type="entry name" value="UDP-Glycosyltransferase/glycogen phosphorylase"/>
    <property type="match status" value="1"/>
</dbReference>
<evidence type="ECO:0000256" key="1">
    <source>
        <dbReference type="SAM" id="MobiDB-lite"/>
    </source>
</evidence>
<reference evidence="3" key="1">
    <citation type="submission" date="2016-10" db="EMBL/GenBank/DDBJ databases">
        <authorList>
            <person name="Varghese N."/>
            <person name="Submissions S."/>
        </authorList>
    </citation>
    <scope>NUCLEOTIDE SEQUENCE [LARGE SCALE GENOMIC DNA]</scope>
    <source>
        <strain evidence="3">DSM 45459</strain>
    </source>
</reference>
<feature type="region of interest" description="Disordered" evidence="1">
    <location>
        <begin position="1"/>
        <end position="66"/>
    </location>
</feature>
<evidence type="ECO:0000313" key="3">
    <source>
        <dbReference type="Proteomes" id="UP000199301"/>
    </source>
</evidence>
<protein>
    <recommendedName>
        <fullName evidence="4">CDP-Glycerol:Poly(Glycerophosphate) glycerophosphotransferase</fullName>
    </recommendedName>
</protein>
<sequence length="445" mass="48666">MSTAQDFSGPVGRGGVGEYNVDGTANREPRTANREPRTANREPRTANREPRTANREPRTANRDDPWATAPVRRRVLGVVRNLTALDRLADVLTVLADDFRVETRFTHAAGSEFDADLSGHFRRAGMHVVPWSQACGRNFDLAISPSGNGALHELDMPVLTLSHGAGHHKHLPSGRGFGPEVAGLAHEQLVRDGRVVPSVVCLSHRDQFELLARECPLAKDRAEVVGDPCFDRLRISTPSRQSYRNSLGTGDRELVLLASTWGPRALFGRAPELAADLVDALPARSHQVALVLHPNVWARHGPWQIRQWTDRARQAGLVLVPPEHGWKAALVAADTVVSDHGSLGMYAATLGKRLLLAEFGHREVVAGTPREELGRRAAYLERDRPLREQVERAAPVAGHAELVNAAFARPGGAASALRRVIYEQLGLAEPAWRAVARPLDPFVPE</sequence>